<organism evidence="1 2">
    <name type="scientific">Achromobacter mucicolens</name>
    <dbReference type="NCBI Taxonomy" id="1389922"/>
    <lineage>
        <taxon>Bacteria</taxon>
        <taxon>Pseudomonadati</taxon>
        <taxon>Pseudomonadota</taxon>
        <taxon>Betaproteobacteria</taxon>
        <taxon>Burkholderiales</taxon>
        <taxon>Alcaligenaceae</taxon>
        <taxon>Achromobacter</taxon>
    </lineage>
</organism>
<dbReference type="RefSeq" id="WP_279991538.1">
    <property type="nucleotide sequence ID" value="NZ_JAOBZK010000028.1"/>
</dbReference>
<dbReference type="Proteomes" id="UP001158644">
    <property type="component" value="Unassembled WGS sequence"/>
</dbReference>
<name>A0ABD4YXQ8_9BURK</name>
<gene>
    <name evidence="1" type="ORF">N5C72_19040</name>
</gene>
<protein>
    <submittedName>
        <fullName evidence="1">Uncharacterized protein</fullName>
    </submittedName>
</protein>
<evidence type="ECO:0000313" key="2">
    <source>
        <dbReference type="Proteomes" id="UP001158644"/>
    </source>
</evidence>
<dbReference type="EMBL" id="JAOBZK010000028">
    <property type="protein sequence ID" value="MDH1180185.1"/>
    <property type="molecule type" value="Genomic_DNA"/>
</dbReference>
<dbReference type="AlphaFoldDB" id="A0ABD4YXQ8"/>
<accession>A0ABD4YXQ8</accession>
<evidence type="ECO:0000313" key="1">
    <source>
        <dbReference type="EMBL" id="MDH1180185.1"/>
    </source>
</evidence>
<comment type="caution">
    <text evidence="1">The sequence shown here is derived from an EMBL/GenBank/DDBJ whole genome shotgun (WGS) entry which is preliminary data.</text>
</comment>
<reference evidence="1 2" key="1">
    <citation type="submission" date="2022-09" db="EMBL/GenBank/DDBJ databases">
        <title>Intensive care unit water sources are persistently colonized with multi-drug resistant bacteria and are the site of extensive horizontal gene transfer of antibiotic resistance genes.</title>
        <authorList>
            <person name="Diorio-Toth L."/>
        </authorList>
    </citation>
    <scope>NUCLEOTIDE SEQUENCE [LARGE SCALE GENOMIC DNA]</scope>
    <source>
        <strain evidence="1 2">GD03967</strain>
    </source>
</reference>
<proteinExistence type="predicted"/>
<sequence length="91" mass="9930">MFTLNDGAGPEIAGAHFVGVIDCVQTVRIYREHYYSDGVTDFSNINGRIEIRQIAIAFESLPCQPSGQEAIDRSGVIRAREGVQICTVSAQ</sequence>